<keyword evidence="3" id="KW-1185">Reference proteome</keyword>
<dbReference type="CDD" id="cd04301">
    <property type="entry name" value="NAT_SF"/>
    <property type="match status" value="1"/>
</dbReference>
<reference evidence="2 3" key="1">
    <citation type="submission" date="2014-09" db="EMBL/GenBank/DDBJ databases">
        <title>Vibrio maritimus JCM 19240. (C210) whole genome shotgun sequence.</title>
        <authorList>
            <person name="Sawabe T."/>
            <person name="Meirelles P."/>
            <person name="Nakanishi M."/>
            <person name="Sayaka M."/>
            <person name="Hattori M."/>
            <person name="Ohkuma M."/>
        </authorList>
    </citation>
    <scope>NUCLEOTIDE SEQUENCE [LARGE SCALE GENOMIC DNA]</scope>
    <source>
        <strain evidence="2 3">JCM 19240</strain>
    </source>
</reference>
<feature type="domain" description="N-acetyltransferase" evidence="1">
    <location>
        <begin position="1"/>
        <end position="112"/>
    </location>
</feature>
<accession>A0A090TTC8</accession>
<dbReference type="GO" id="GO:0016747">
    <property type="term" value="F:acyltransferase activity, transferring groups other than amino-acyl groups"/>
    <property type="evidence" value="ECO:0007669"/>
    <property type="project" value="InterPro"/>
</dbReference>
<reference evidence="2 3" key="2">
    <citation type="submission" date="2014-09" db="EMBL/GenBank/DDBJ databases">
        <authorList>
            <consortium name="NBRP consortium"/>
            <person name="Sawabe T."/>
            <person name="Meirelles P."/>
            <person name="Nakanishi M."/>
            <person name="Sayaka M."/>
            <person name="Hattori M."/>
            <person name="Ohkuma M."/>
        </authorList>
    </citation>
    <scope>NUCLEOTIDE SEQUENCE [LARGE SCALE GENOMIC DNA]</scope>
    <source>
        <strain evidence="2 3">JCM 19240</strain>
    </source>
</reference>
<sequence>METEVFERYIDLKKPFVATDGERILGYSDLQPDGLIDHFYCHHQFQGQGVGRALMNVIHEKAIEMSLPKLYSYVSITAKPFYHHFGFNIVRENEANVRGVGLKNFLMEKEIG</sequence>
<name>A0A090TTC8_9VIBR</name>
<evidence type="ECO:0000313" key="2">
    <source>
        <dbReference type="EMBL" id="GAL34297.1"/>
    </source>
</evidence>
<evidence type="ECO:0000259" key="1">
    <source>
        <dbReference type="PROSITE" id="PS51186"/>
    </source>
</evidence>
<dbReference type="InterPro" id="IPR052564">
    <property type="entry name" value="N-acetyltrans/Recomb-assoc"/>
</dbReference>
<dbReference type="AlphaFoldDB" id="A0A090TTC8"/>
<dbReference type="Proteomes" id="UP000029224">
    <property type="component" value="Unassembled WGS sequence"/>
</dbReference>
<dbReference type="InterPro" id="IPR000182">
    <property type="entry name" value="GNAT_dom"/>
</dbReference>
<keyword evidence="2" id="KW-0808">Transferase</keyword>
<protein>
    <submittedName>
        <fullName evidence="2">Putative acetyltransferase</fullName>
    </submittedName>
</protein>
<evidence type="ECO:0000313" key="3">
    <source>
        <dbReference type="Proteomes" id="UP000029224"/>
    </source>
</evidence>
<dbReference type="PANTHER" id="PTHR43451:SF1">
    <property type="entry name" value="ACETYLTRANSFERASE"/>
    <property type="match status" value="1"/>
</dbReference>
<dbReference type="PROSITE" id="PS51186">
    <property type="entry name" value="GNAT"/>
    <property type="match status" value="1"/>
</dbReference>
<proteinExistence type="predicted"/>
<dbReference type="SUPFAM" id="SSF55729">
    <property type="entry name" value="Acyl-CoA N-acyltransferases (Nat)"/>
    <property type="match status" value="1"/>
</dbReference>
<dbReference type="Gene3D" id="3.40.630.30">
    <property type="match status" value="1"/>
</dbReference>
<comment type="caution">
    <text evidence="2">The sequence shown here is derived from an EMBL/GenBank/DDBJ whole genome shotgun (WGS) entry which is preliminary data.</text>
</comment>
<dbReference type="Pfam" id="PF13673">
    <property type="entry name" value="Acetyltransf_10"/>
    <property type="match status" value="1"/>
</dbReference>
<organism evidence="2 3">
    <name type="scientific">Vibrio maritimus</name>
    <dbReference type="NCBI Taxonomy" id="990268"/>
    <lineage>
        <taxon>Bacteria</taxon>
        <taxon>Pseudomonadati</taxon>
        <taxon>Pseudomonadota</taxon>
        <taxon>Gammaproteobacteria</taxon>
        <taxon>Vibrionales</taxon>
        <taxon>Vibrionaceae</taxon>
        <taxon>Vibrio</taxon>
    </lineage>
</organism>
<dbReference type="PANTHER" id="PTHR43451">
    <property type="entry name" value="ACETYLTRANSFERASE (GNAT) FAMILY PROTEIN"/>
    <property type="match status" value="1"/>
</dbReference>
<dbReference type="EMBL" id="BBMT01000004">
    <property type="protein sequence ID" value="GAL34297.1"/>
    <property type="molecule type" value="Genomic_DNA"/>
</dbReference>
<dbReference type="InterPro" id="IPR016181">
    <property type="entry name" value="Acyl_CoA_acyltransferase"/>
</dbReference>
<gene>
    <name evidence="2" type="ORF">JCM19240_1205</name>
</gene>